<evidence type="ECO:0000256" key="3">
    <source>
        <dbReference type="SAM" id="MobiDB-lite"/>
    </source>
</evidence>
<keyword evidence="9" id="KW-0378">Hydrolase</keyword>
<evidence type="ECO:0000259" key="5">
    <source>
        <dbReference type="PROSITE" id="PS50022"/>
    </source>
</evidence>
<dbReference type="SUPFAM" id="SSF49299">
    <property type="entry name" value="PKD domain"/>
    <property type="match status" value="1"/>
</dbReference>
<keyword evidence="9" id="KW-0326">Glycosidase</keyword>
<evidence type="ECO:0000256" key="4">
    <source>
        <dbReference type="SAM" id="SignalP"/>
    </source>
</evidence>
<organism evidence="9 10">
    <name type="scientific">Cellvibrio japonicus (strain Ueda107)</name>
    <name type="common">Pseudomonas fluorescens subsp. cellulosa</name>
    <dbReference type="NCBI Taxonomy" id="498211"/>
    <lineage>
        <taxon>Bacteria</taxon>
        <taxon>Pseudomonadati</taxon>
        <taxon>Pseudomonadota</taxon>
        <taxon>Gammaproteobacteria</taxon>
        <taxon>Cellvibrionales</taxon>
        <taxon>Cellvibrionaceae</taxon>
        <taxon>Cellvibrio</taxon>
    </lineage>
</organism>
<dbReference type="Pfam" id="PF00754">
    <property type="entry name" value="F5_F8_type_C"/>
    <property type="match status" value="1"/>
</dbReference>
<dbReference type="InterPro" id="IPR000601">
    <property type="entry name" value="PKD_dom"/>
</dbReference>
<dbReference type="InterPro" id="IPR035986">
    <property type="entry name" value="PKD_dom_sf"/>
</dbReference>
<evidence type="ECO:0000259" key="8">
    <source>
        <dbReference type="PROSITE" id="PS51762"/>
    </source>
</evidence>
<dbReference type="SUPFAM" id="SSF49899">
    <property type="entry name" value="Concanavalin A-like lectins/glucanases"/>
    <property type="match status" value="1"/>
</dbReference>
<dbReference type="PROSITE" id="PS51175">
    <property type="entry name" value="CBM6"/>
    <property type="match status" value="1"/>
</dbReference>
<dbReference type="RefSeq" id="WP_012488357.1">
    <property type="nucleotide sequence ID" value="NC_010995.1"/>
</dbReference>
<keyword evidence="10" id="KW-1185">Reference proteome</keyword>
<dbReference type="InterPro" id="IPR006584">
    <property type="entry name" value="Cellulose-bd_IV"/>
</dbReference>
<sequence length="1296" mass="142140">MKTPLRLFMPGVLALGVLLCPPTSFAQTPTPLWADEFNGTRIDHSIWSYKVGGDGNGNGELQYYTARSENAYIEDGKLVIEARREAYEGREFTSARLHTNGRMSFRFGTLEARIKLPRVDNGLWPAFWMLGTNFGLDGWPKSGEWDILEAGYRSAQLDGTVNKSVSAAVHWWHESGTWSDWLQADFAQSTQLPANFYEDYHTYRLEWTPTHVTISVDNNPYFTMEITDANMAELRDNPASIILNLAVGGWNFVEITDPAQITAPFPARMYVDYVRLYANEHTELSVANDDLPSGNFGISTETTPVLNELNWGDRTNLYVWNNMTNIATTPSEGSGALAYSIAPGDWWGMGLLHKDYNMRNYQHGYLHLDIKTSSPGNFSIGMASTSGGDGKVDFYEGGDQYGLVRDGEWHHVAIPLSKFGNLDFETIKTFFSVFGPGPAEPMEIAFDNIYLSESIALQAPEFGNFGIYTETPAHKNAGEFAFGVSGDLFLWDETLTLENGDNKEGNSALHLKSTGKGWFGMGLTARDGFNLTAFDNPEAKLHFSLKTTHPGDFQIGFKSGSQDGIGQKWIQFKAGNDPYGFVRDGQWHEIEIPMSELARDLDLFDVRQLLQVLGGGETDGISIDDVYLSGGQAAQDPGTNGTPVNRAPSAAIKTSLMGGIAPAIINFDGSRSVDVNGDELSYVWDFGDGTSATGVNVNHTYTSEGAYHVTLTVSDGELSSTARTFIFIDKDYGQAKSAKRGLGYGSHSLEDLAVISRGISWWYNWSHSPDLMIKDVYRQYGVEFAPMAWNGNFNDAAMRAYIAAHPDVKYILAFNEPNFIDQANMTPSQAVAQWPRLEAIADEFGLKIVSVAMNFCGHCVTENGTTYYSPFDYLDDFFELCPTCRVDAISIHAYMPDVYGVEWYVNEFKKYGRPIWMTEFSAWETVKTLDDQKRMLIQVVDSFESNSDMERYAWFTGRRNGHPFNGLFDYRQSGVLTELGSIYVNMPVHGETSVHTLPKLVQAENYAARSGVRVEETRDASGFLNLSDMEAGGWVEYNLTSTATAYDLDLRVASETGGSINVLVDGVPTGVINIPATGGLQTWANTQAQLTLGMGARKLRLVFDQPVNINWIKFSLAGTGSSSSASTSSAASSSSEVSSSSLSSASSSSVAVDSSSSSSLSSAASSVATPVGNLALNRPTVASSIEGEAWAAANATDGNAGTRWGSQFLDGQWIYVDLGSVRPISSVRLVWEDAYAKSYHIQVSNDATNWSTLVTEADSDGGVDVHSLSASGRYVRILGVTRAGGYGISLWEFEIY</sequence>
<feature type="chain" id="PRO_5002793670" evidence="4">
    <location>
        <begin position="27"/>
        <end position="1296"/>
    </location>
</feature>
<dbReference type="Pfam" id="PF18911">
    <property type="entry name" value="PKD_4"/>
    <property type="match status" value="1"/>
</dbReference>
<comment type="similarity">
    <text evidence="1">Belongs to the glycosyl hydrolase 16 family.</text>
</comment>
<dbReference type="Pfam" id="PF03422">
    <property type="entry name" value="CBM_6"/>
    <property type="match status" value="1"/>
</dbReference>
<feature type="domain" description="F5/8 type C" evidence="5">
    <location>
        <begin position="1162"/>
        <end position="1296"/>
    </location>
</feature>
<dbReference type="InterPro" id="IPR000421">
    <property type="entry name" value="FA58C"/>
</dbReference>
<keyword evidence="2 4" id="KW-0732">Signal</keyword>
<dbReference type="PROSITE" id="PS50022">
    <property type="entry name" value="FA58C_3"/>
    <property type="match status" value="1"/>
</dbReference>
<dbReference type="GO" id="GO:0030246">
    <property type="term" value="F:carbohydrate binding"/>
    <property type="evidence" value="ECO:0007669"/>
    <property type="project" value="InterPro"/>
</dbReference>
<protein>
    <submittedName>
        <fullName evidence="9">Beta glucanase, putative, gly16E</fullName>
        <ecNumber evidence="9">3.2.1.39</ecNumber>
    </submittedName>
</protein>
<evidence type="ECO:0000313" key="10">
    <source>
        <dbReference type="Proteomes" id="UP000001036"/>
    </source>
</evidence>
<dbReference type="PROSITE" id="PS50093">
    <property type="entry name" value="PKD"/>
    <property type="match status" value="1"/>
</dbReference>
<dbReference type="SUPFAM" id="SSF51445">
    <property type="entry name" value="(Trans)glycosidases"/>
    <property type="match status" value="1"/>
</dbReference>
<dbReference type="CDD" id="cd04080">
    <property type="entry name" value="CBM6_cellulase-like"/>
    <property type="match status" value="1"/>
</dbReference>
<dbReference type="HOGENOM" id="CLU_255712_0_0_6"/>
<dbReference type="Gene3D" id="3.20.20.80">
    <property type="entry name" value="Glycosidases"/>
    <property type="match status" value="1"/>
</dbReference>
<dbReference type="Proteomes" id="UP000001036">
    <property type="component" value="Chromosome"/>
</dbReference>
<dbReference type="InterPro" id="IPR053183">
    <property type="entry name" value="ASL1"/>
</dbReference>
<dbReference type="InterPro" id="IPR013783">
    <property type="entry name" value="Ig-like_fold"/>
</dbReference>
<dbReference type="InterPro" id="IPR013320">
    <property type="entry name" value="ConA-like_dom_sf"/>
</dbReference>
<accession>B3PBJ6</accession>
<dbReference type="InterPro" id="IPR024655">
    <property type="entry name" value="Asl1_glyco_hydro_catalytic"/>
</dbReference>
<feature type="domain" description="CBM6" evidence="7">
    <location>
        <begin position="999"/>
        <end position="1115"/>
    </location>
</feature>
<evidence type="ECO:0000259" key="7">
    <source>
        <dbReference type="PROSITE" id="PS51175"/>
    </source>
</evidence>
<dbReference type="Gene3D" id="2.60.120.260">
    <property type="entry name" value="Galactose-binding domain-like"/>
    <property type="match status" value="2"/>
</dbReference>
<gene>
    <name evidence="9" type="primary">glu16E</name>
    <name evidence="9" type="ordered locus">CJA_2763</name>
</gene>
<dbReference type="GO" id="GO:0071966">
    <property type="term" value="P:fungal-type cell wall polysaccharide metabolic process"/>
    <property type="evidence" value="ECO:0007669"/>
    <property type="project" value="TreeGrafter"/>
</dbReference>
<dbReference type="Gene3D" id="2.60.120.200">
    <property type="match status" value="1"/>
</dbReference>
<dbReference type="CAZy" id="GH16">
    <property type="family name" value="Glycoside Hydrolase Family 16"/>
</dbReference>
<dbReference type="KEGG" id="cja:CJA_2763"/>
<dbReference type="EMBL" id="CP000934">
    <property type="protein sequence ID" value="ACE84387.1"/>
    <property type="molecule type" value="Genomic_DNA"/>
</dbReference>
<dbReference type="OrthoDB" id="9809583at2"/>
<dbReference type="Gene3D" id="2.60.120.430">
    <property type="entry name" value="Galactose-binding lectin"/>
    <property type="match status" value="2"/>
</dbReference>
<evidence type="ECO:0000313" key="9">
    <source>
        <dbReference type="EMBL" id="ACE84387.1"/>
    </source>
</evidence>
<feature type="signal peptide" evidence="4">
    <location>
        <begin position="1"/>
        <end position="26"/>
    </location>
</feature>
<dbReference type="InterPro" id="IPR008979">
    <property type="entry name" value="Galactose-bd-like_sf"/>
</dbReference>
<reference evidence="9 10" key="1">
    <citation type="journal article" date="2008" name="J. Bacteriol.">
        <title>Insights into plant cell wall degradation from the genome sequence of the soil bacterium Cellvibrio japonicus.</title>
        <authorList>
            <person name="Deboy R.T."/>
            <person name="Mongodin E.F."/>
            <person name="Fouts D.E."/>
            <person name="Tailford L.E."/>
            <person name="Khouri H."/>
            <person name="Emerson J.B."/>
            <person name="Mohamoud Y."/>
            <person name="Watkins K."/>
            <person name="Henrissat B."/>
            <person name="Gilbert H.J."/>
            <person name="Nelson K.E."/>
        </authorList>
    </citation>
    <scope>NUCLEOTIDE SEQUENCE [LARGE SCALE GENOMIC DNA]</scope>
    <source>
        <strain evidence="9 10">Ueda107</strain>
    </source>
</reference>
<feature type="domain" description="PKD" evidence="6">
    <location>
        <begin position="676"/>
        <end position="715"/>
    </location>
</feature>
<dbReference type="eggNOG" id="COG3291">
    <property type="taxonomic scope" value="Bacteria"/>
</dbReference>
<dbReference type="PANTHER" id="PTHR34154:SF3">
    <property type="entry name" value="ALKALI-SENSITIVE LINKAGE PROTEIN 1"/>
    <property type="match status" value="1"/>
</dbReference>
<dbReference type="InterPro" id="IPR005084">
    <property type="entry name" value="CBM6"/>
</dbReference>
<evidence type="ECO:0000256" key="1">
    <source>
        <dbReference type="ARBA" id="ARBA00006865"/>
    </source>
</evidence>
<feature type="compositionally biased region" description="Low complexity" evidence="3">
    <location>
        <begin position="1121"/>
        <end position="1142"/>
    </location>
</feature>
<dbReference type="SMART" id="SM00606">
    <property type="entry name" value="CBD_IV"/>
    <property type="match status" value="1"/>
</dbReference>
<dbReference type="InterPro" id="IPR017853">
    <property type="entry name" value="GH"/>
</dbReference>
<dbReference type="CDD" id="cd08023">
    <property type="entry name" value="GH16_laminarinase_like"/>
    <property type="match status" value="1"/>
</dbReference>
<dbReference type="CDD" id="cd00146">
    <property type="entry name" value="PKD"/>
    <property type="match status" value="1"/>
</dbReference>
<dbReference type="InterPro" id="IPR022409">
    <property type="entry name" value="PKD/Chitinase_dom"/>
</dbReference>
<dbReference type="Pfam" id="PF00722">
    <property type="entry name" value="Glyco_hydro_16"/>
    <property type="match status" value="1"/>
</dbReference>
<dbReference type="InterPro" id="IPR000757">
    <property type="entry name" value="Beta-glucanase-like"/>
</dbReference>
<name>B3PBJ6_CELJU</name>
<dbReference type="SMART" id="SM00089">
    <property type="entry name" value="PKD"/>
    <property type="match status" value="1"/>
</dbReference>
<dbReference type="STRING" id="498211.CJA_2763"/>
<proteinExistence type="inferred from homology"/>
<dbReference type="CAZy" id="GH128">
    <property type="family name" value="Glycoside Hydrolase Family 128"/>
</dbReference>
<dbReference type="EC" id="3.2.1.39" evidence="9"/>
<dbReference type="PROSITE" id="PS51762">
    <property type="entry name" value="GH16_2"/>
    <property type="match status" value="1"/>
</dbReference>
<dbReference type="PANTHER" id="PTHR34154">
    <property type="entry name" value="ALKALI-SENSITIVE LINKAGE PROTEIN 1"/>
    <property type="match status" value="1"/>
</dbReference>
<feature type="domain" description="GH16" evidence="8">
    <location>
        <begin position="23"/>
        <end position="282"/>
    </location>
</feature>
<dbReference type="CAZy" id="CBM32">
    <property type="family name" value="Carbohydrate-Binding Module Family 32"/>
</dbReference>
<dbReference type="eggNOG" id="COG2273">
    <property type="taxonomic scope" value="Bacteria"/>
</dbReference>
<dbReference type="CAZy" id="CBM6">
    <property type="family name" value="Carbohydrate-Binding Module Family 6"/>
</dbReference>
<feature type="region of interest" description="Disordered" evidence="3">
    <location>
        <begin position="1118"/>
        <end position="1142"/>
    </location>
</feature>
<dbReference type="GO" id="GO:0042973">
    <property type="term" value="F:glucan endo-1,3-beta-D-glucosidase activity"/>
    <property type="evidence" value="ECO:0007669"/>
    <property type="project" value="UniProtKB-EC"/>
</dbReference>
<evidence type="ECO:0000259" key="6">
    <source>
        <dbReference type="PROSITE" id="PS50093"/>
    </source>
</evidence>
<dbReference type="Pfam" id="PF11790">
    <property type="entry name" value="Glyco_hydro_cc"/>
    <property type="match status" value="1"/>
</dbReference>
<evidence type="ECO:0000256" key="2">
    <source>
        <dbReference type="ARBA" id="ARBA00022729"/>
    </source>
</evidence>
<dbReference type="SUPFAM" id="SSF49785">
    <property type="entry name" value="Galactose-binding domain-like"/>
    <property type="match status" value="4"/>
</dbReference>
<dbReference type="Gene3D" id="2.60.40.10">
    <property type="entry name" value="Immunoglobulins"/>
    <property type="match status" value="1"/>
</dbReference>